<evidence type="ECO:0000313" key="2">
    <source>
        <dbReference type="Proteomes" id="UP000092504"/>
    </source>
</evidence>
<accession>A0A1B8P7E5</accession>
<evidence type="ECO:0000313" key="1">
    <source>
        <dbReference type="EMBL" id="OBX38140.1"/>
    </source>
</evidence>
<gene>
    <name evidence="1" type="ORF">A8U91_02526</name>
</gene>
<name>A0A1B8P7E5_HALEL</name>
<organism evidence="1 2">
    <name type="scientific">Halomonas elongata</name>
    <dbReference type="NCBI Taxonomy" id="2746"/>
    <lineage>
        <taxon>Bacteria</taxon>
        <taxon>Pseudomonadati</taxon>
        <taxon>Pseudomonadota</taxon>
        <taxon>Gammaproteobacteria</taxon>
        <taxon>Oceanospirillales</taxon>
        <taxon>Halomonadaceae</taxon>
        <taxon>Halomonas</taxon>
    </lineage>
</organism>
<proteinExistence type="predicted"/>
<protein>
    <submittedName>
        <fullName evidence="1">Uncharacterized protein</fullName>
    </submittedName>
</protein>
<sequence>MANMIREMGRRPVRRNTLYRTVATFDEPVAERPVMPPRPGMTPRITLLTLMNESISAPQAVSTARRCCPMTWRT</sequence>
<reference evidence="1 2" key="1">
    <citation type="submission" date="2016-06" db="EMBL/GenBank/DDBJ databases">
        <title>Genome sequence of halotolerant plant growth promoting strain of Halomonas elongata HEK1 isolated from salterns of Rann of Kutch, Gujarat, India.</title>
        <authorList>
            <person name="Gaba S."/>
            <person name="Singh R.N."/>
            <person name="Abrol S."/>
            <person name="Kaushik R."/>
            <person name="Saxena A.K."/>
        </authorList>
    </citation>
    <scope>NUCLEOTIDE SEQUENCE [LARGE SCALE GENOMIC DNA]</scope>
    <source>
        <strain evidence="1 2">HEK1</strain>
    </source>
</reference>
<dbReference type="AlphaFoldDB" id="A0A1B8P7E5"/>
<dbReference type="Proteomes" id="UP000092504">
    <property type="component" value="Unassembled WGS sequence"/>
</dbReference>
<dbReference type="EMBL" id="MAJD01000001">
    <property type="protein sequence ID" value="OBX38140.1"/>
    <property type="molecule type" value="Genomic_DNA"/>
</dbReference>
<comment type="caution">
    <text evidence="1">The sequence shown here is derived from an EMBL/GenBank/DDBJ whole genome shotgun (WGS) entry which is preliminary data.</text>
</comment>